<reference evidence="1 2" key="1">
    <citation type="submission" date="2015-02" db="EMBL/GenBank/DDBJ databases">
        <title>Single-cell genomics of uncultivated deep-branching MTB reveals a conserved set of magnetosome genes.</title>
        <authorList>
            <person name="Kolinko S."/>
            <person name="Richter M."/>
            <person name="Glockner F.O."/>
            <person name="Brachmann A."/>
            <person name="Schuler D."/>
        </authorList>
    </citation>
    <scope>NUCLEOTIDE SEQUENCE [LARGE SCALE GENOMIC DNA]</scope>
    <source>
        <strain evidence="1">TM-1</strain>
    </source>
</reference>
<dbReference type="Proteomes" id="UP000033423">
    <property type="component" value="Unassembled WGS sequence"/>
</dbReference>
<gene>
    <name evidence="1" type="ORF">MBAV_003038</name>
</gene>
<accession>A0A0F3GSI3</accession>
<organism evidence="1 2">
    <name type="scientific">Candidatus Magnetobacterium bavaricum</name>
    <dbReference type="NCBI Taxonomy" id="29290"/>
    <lineage>
        <taxon>Bacteria</taxon>
        <taxon>Pseudomonadati</taxon>
        <taxon>Nitrospirota</taxon>
        <taxon>Thermodesulfovibrionia</taxon>
        <taxon>Thermodesulfovibrionales</taxon>
        <taxon>Candidatus Magnetobacteriaceae</taxon>
        <taxon>Candidatus Magnetobacterium</taxon>
    </lineage>
</organism>
<dbReference type="EMBL" id="LACI01001298">
    <property type="protein sequence ID" value="KJU84772.1"/>
    <property type="molecule type" value="Genomic_DNA"/>
</dbReference>
<evidence type="ECO:0000313" key="1">
    <source>
        <dbReference type="EMBL" id="KJU84772.1"/>
    </source>
</evidence>
<evidence type="ECO:0000313" key="2">
    <source>
        <dbReference type="Proteomes" id="UP000033423"/>
    </source>
</evidence>
<evidence type="ECO:0008006" key="3">
    <source>
        <dbReference type="Google" id="ProtNLM"/>
    </source>
</evidence>
<name>A0A0F3GSI3_9BACT</name>
<proteinExistence type="predicted"/>
<sequence length="63" mass="7532">MMANSKNRAIFFIDGLNVYHSIASDAAYCKYKWLDLTRLVRCFVNRDDRIARYILFYVFSLLE</sequence>
<comment type="caution">
    <text evidence="1">The sequence shown here is derived from an EMBL/GenBank/DDBJ whole genome shotgun (WGS) entry which is preliminary data.</text>
</comment>
<dbReference type="AlphaFoldDB" id="A0A0F3GSI3"/>
<keyword evidence="2" id="KW-1185">Reference proteome</keyword>
<protein>
    <recommendedName>
        <fullName evidence="3">NYN domain-containing protein</fullName>
    </recommendedName>
</protein>